<gene>
    <name evidence="3" type="ORF">ACRE_025910</name>
</gene>
<feature type="compositionally biased region" description="Basic and acidic residues" evidence="1">
    <location>
        <begin position="114"/>
        <end position="123"/>
    </location>
</feature>
<feature type="compositionally biased region" description="Basic residues" evidence="1">
    <location>
        <begin position="199"/>
        <end position="210"/>
    </location>
</feature>
<dbReference type="OrthoDB" id="5150738at2759"/>
<feature type="compositionally biased region" description="Low complexity" evidence="1">
    <location>
        <begin position="340"/>
        <end position="355"/>
    </location>
</feature>
<feature type="chain" id="PRO_5001815588" evidence="2">
    <location>
        <begin position="20"/>
        <end position="527"/>
    </location>
</feature>
<evidence type="ECO:0000256" key="2">
    <source>
        <dbReference type="SAM" id="SignalP"/>
    </source>
</evidence>
<dbReference type="Proteomes" id="UP000029964">
    <property type="component" value="Unassembled WGS sequence"/>
</dbReference>
<dbReference type="HOGENOM" id="CLU_523681_0_0_1"/>
<proteinExistence type="predicted"/>
<accession>A0A086TB38</accession>
<dbReference type="AlphaFoldDB" id="A0A086TB38"/>
<comment type="caution">
    <text evidence="3">The sequence shown here is derived from an EMBL/GenBank/DDBJ whole genome shotgun (WGS) entry which is preliminary data.</text>
</comment>
<sequence length="527" mass="57592">MRLVTHLVTLSLALQGASAFFPGSSNDVGAMLESRANGKRPPTYQQVLAASLKKYPGMRSVDNSGKLAYNLKPCDAKCEKKNEVKDKDGNCKACPKGKKPNKDQTKCVSNGGKEQGKCEDGKVLDPAAGGQDSKTDNPRCISDDDKKCPEGQRAESRRKGRDVDESTHKPNCAVDDDPDFRCDDSNTYDHRTIQDGKIKHSCRSTKKHEHDKKNKYDERVNSSRRDREQKTAVERRKKNRTGWCFVAIASFDGFQSFAKEVEALTEDEIEGMYAQFPEDAPDPSGDGSIPNHVVRPYKAPTLQIVMEGAGPGAIAGSIGTVLGGLGKIVGAAKGSTATSAAVRGIRSGSRRGPSSVAKNAGSKSSTVQKIFKDQRMLDCVFTGAALAGASKSKREDKLTLSQHPYYIEIDWRLTPEMSKPAPEGVAITVDYGRHEDTLDYQVSTSHETYYRANGISYEACNRGPLNDRIVSLQVSGGCCAFYDGDNCESHTHLFDMYNREHQDLQGDDRGTISSYWCTESEGCPGKP</sequence>
<keyword evidence="4" id="KW-1185">Reference proteome</keyword>
<name>A0A086TB38_HAPC1</name>
<feature type="region of interest" description="Disordered" evidence="1">
    <location>
        <begin position="340"/>
        <end position="363"/>
    </location>
</feature>
<dbReference type="EMBL" id="JPKY01000018">
    <property type="protein sequence ID" value="KFH46570.1"/>
    <property type="molecule type" value="Genomic_DNA"/>
</dbReference>
<feature type="region of interest" description="Disordered" evidence="1">
    <location>
        <begin position="196"/>
        <end position="234"/>
    </location>
</feature>
<keyword evidence="2" id="KW-0732">Signal</keyword>
<evidence type="ECO:0000256" key="1">
    <source>
        <dbReference type="SAM" id="MobiDB-lite"/>
    </source>
</evidence>
<feature type="compositionally biased region" description="Basic and acidic residues" evidence="1">
    <location>
        <begin position="133"/>
        <end position="168"/>
    </location>
</feature>
<evidence type="ECO:0000313" key="3">
    <source>
        <dbReference type="EMBL" id="KFH46570.1"/>
    </source>
</evidence>
<organism evidence="3 4">
    <name type="scientific">Hapsidospora chrysogenum (strain ATCC 11550 / CBS 779.69 / DSM 880 / IAM 14645 / JCM 23072 / IMI 49137)</name>
    <name type="common">Acremonium chrysogenum</name>
    <dbReference type="NCBI Taxonomy" id="857340"/>
    <lineage>
        <taxon>Eukaryota</taxon>
        <taxon>Fungi</taxon>
        <taxon>Dikarya</taxon>
        <taxon>Ascomycota</taxon>
        <taxon>Pezizomycotina</taxon>
        <taxon>Sordariomycetes</taxon>
        <taxon>Hypocreomycetidae</taxon>
        <taxon>Hypocreales</taxon>
        <taxon>Bionectriaceae</taxon>
        <taxon>Hapsidospora</taxon>
    </lineage>
</organism>
<protein>
    <submittedName>
        <fullName evidence="3">Uncharacterized protein</fullName>
    </submittedName>
</protein>
<reference evidence="4" key="1">
    <citation type="journal article" date="2014" name="Genome Announc.">
        <title>Genome sequence and annotation of Acremonium chrysogenum, producer of the beta-lactam antibiotic cephalosporin C.</title>
        <authorList>
            <person name="Terfehr D."/>
            <person name="Dahlmann T.A."/>
            <person name="Specht T."/>
            <person name="Zadra I."/>
            <person name="Kuernsteiner H."/>
            <person name="Kueck U."/>
        </authorList>
    </citation>
    <scope>NUCLEOTIDE SEQUENCE [LARGE SCALE GENOMIC DNA]</scope>
    <source>
        <strain evidence="4">ATCC 11550 / CBS 779.69 / DSM 880 / IAM 14645 / JCM 23072 / IMI 49137</strain>
    </source>
</reference>
<feature type="signal peptide" evidence="2">
    <location>
        <begin position="1"/>
        <end position="19"/>
    </location>
</feature>
<evidence type="ECO:0000313" key="4">
    <source>
        <dbReference type="Proteomes" id="UP000029964"/>
    </source>
</evidence>
<feature type="region of interest" description="Disordered" evidence="1">
    <location>
        <begin position="86"/>
        <end position="176"/>
    </location>
</feature>
<feature type="compositionally biased region" description="Basic and acidic residues" evidence="1">
    <location>
        <begin position="211"/>
        <end position="234"/>
    </location>
</feature>